<feature type="domain" description="Peptidase M48" evidence="13">
    <location>
        <begin position="199"/>
        <end position="390"/>
    </location>
</feature>
<evidence type="ECO:0000256" key="8">
    <source>
        <dbReference type="ARBA" id="ARBA00038233"/>
    </source>
</evidence>
<comment type="subunit">
    <text evidence="2">Homooligomer.</text>
</comment>
<feature type="transmembrane region" description="Helical" evidence="12">
    <location>
        <begin position="137"/>
        <end position="158"/>
    </location>
</feature>
<dbReference type="GO" id="GO:0006515">
    <property type="term" value="P:protein quality control for misfolded or incompletely synthesized proteins"/>
    <property type="evidence" value="ECO:0007669"/>
    <property type="project" value="TreeGrafter"/>
</dbReference>
<keyword evidence="6" id="KW-0862">Zinc</keyword>
<evidence type="ECO:0000256" key="9">
    <source>
        <dbReference type="ARBA" id="ARBA00040360"/>
    </source>
</evidence>
<evidence type="ECO:0000259" key="13">
    <source>
        <dbReference type="Pfam" id="PF01435"/>
    </source>
</evidence>
<keyword evidence="12" id="KW-0472">Membrane</keyword>
<reference evidence="14" key="2">
    <citation type="submission" date="2025-09" db="UniProtKB">
        <authorList>
            <consortium name="Ensembl"/>
        </authorList>
    </citation>
    <scope>IDENTIFICATION</scope>
</reference>
<dbReference type="InterPro" id="IPR051156">
    <property type="entry name" value="Mito/Outer_Membr_Metalloprot"/>
</dbReference>
<keyword evidence="7" id="KW-0482">Metalloprotease</keyword>
<dbReference type="AlphaFoldDB" id="A0A3Q0RYE5"/>
<dbReference type="PANTHER" id="PTHR22726">
    <property type="entry name" value="METALLOENDOPEPTIDASE OMA1"/>
    <property type="match status" value="1"/>
</dbReference>
<evidence type="ECO:0000256" key="7">
    <source>
        <dbReference type="ARBA" id="ARBA00023049"/>
    </source>
</evidence>
<dbReference type="GO" id="GO:0005743">
    <property type="term" value="C:mitochondrial inner membrane"/>
    <property type="evidence" value="ECO:0007669"/>
    <property type="project" value="TreeGrafter"/>
</dbReference>
<evidence type="ECO:0000256" key="12">
    <source>
        <dbReference type="SAM" id="Phobius"/>
    </source>
</evidence>
<accession>A0A3Q0RYE5</accession>
<evidence type="ECO:0000256" key="4">
    <source>
        <dbReference type="ARBA" id="ARBA00022723"/>
    </source>
</evidence>
<keyword evidence="5" id="KW-0378">Hydrolase</keyword>
<organism evidence="14 15">
    <name type="scientific">Amphilophus citrinellus</name>
    <name type="common">Midas cichlid</name>
    <name type="synonym">Cichlasoma citrinellum</name>
    <dbReference type="NCBI Taxonomy" id="61819"/>
    <lineage>
        <taxon>Eukaryota</taxon>
        <taxon>Metazoa</taxon>
        <taxon>Chordata</taxon>
        <taxon>Craniata</taxon>
        <taxon>Vertebrata</taxon>
        <taxon>Euteleostomi</taxon>
        <taxon>Actinopterygii</taxon>
        <taxon>Neopterygii</taxon>
        <taxon>Teleostei</taxon>
        <taxon>Neoteleostei</taxon>
        <taxon>Acanthomorphata</taxon>
        <taxon>Ovalentaria</taxon>
        <taxon>Cichlomorphae</taxon>
        <taxon>Cichliformes</taxon>
        <taxon>Cichlidae</taxon>
        <taxon>New World cichlids</taxon>
        <taxon>Cichlasomatinae</taxon>
        <taxon>Heroini</taxon>
        <taxon>Amphilophus</taxon>
    </lineage>
</organism>
<comment type="similarity">
    <text evidence="8">Belongs to the peptidase M48 family.</text>
</comment>
<evidence type="ECO:0000256" key="10">
    <source>
        <dbReference type="ARBA" id="ARBA00042978"/>
    </source>
</evidence>
<dbReference type="InterPro" id="IPR001915">
    <property type="entry name" value="Peptidase_M48"/>
</dbReference>
<evidence type="ECO:0000256" key="2">
    <source>
        <dbReference type="ARBA" id="ARBA00011182"/>
    </source>
</evidence>
<evidence type="ECO:0000256" key="5">
    <source>
        <dbReference type="ARBA" id="ARBA00022801"/>
    </source>
</evidence>
<evidence type="ECO:0000313" key="14">
    <source>
        <dbReference type="Ensembl" id="ENSACIP00000017614.1"/>
    </source>
</evidence>
<dbReference type="STRING" id="61819.ENSACIP00000017614"/>
<name>A0A3Q0RYE5_AMPCI</name>
<dbReference type="Proteomes" id="UP000261340">
    <property type="component" value="Unplaced"/>
</dbReference>
<evidence type="ECO:0000256" key="1">
    <source>
        <dbReference type="ARBA" id="ARBA00001947"/>
    </source>
</evidence>
<protein>
    <recommendedName>
        <fullName evidence="9">Metalloendopeptidase OMA1, mitochondrial</fullName>
    </recommendedName>
    <alternativeName>
        <fullName evidence="10">Overlapping with the m-AAA protease 1 homolog</fullName>
    </alternativeName>
</protein>
<keyword evidence="12" id="KW-1133">Transmembrane helix</keyword>
<keyword evidence="3" id="KW-0645">Protease</keyword>
<dbReference type="Gene3D" id="3.30.2010.10">
    <property type="entry name" value="Metalloproteases ('zincins'), catalytic domain"/>
    <property type="match status" value="1"/>
</dbReference>
<comment type="cofactor">
    <cofactor evidence="1">
        <name>Zn(2+)</name>
        <dbReference type="ChEBI" id="CHEBI:29105"/>
    </cofactor>
</comment>
<keyword evidence="12" id="KW-0812">Transmembrane</keyword>
<feature type="region of interest" description="Disordered" evidence="11">
    <location>
        <begin position="427"/>
        <end position="449"/>
    </location>
</feature>
<keyword evidence="15" id="KW-1185">Reference proteome</keyword>
<dbReference type="GO" id="GO:0004222">
    <property type="term" value="F:metalloendopeptidase activity"/>
    <property type="evidence" value="ECO:0007669"/>
    <property type="project" value="InterPro"/>
</dbReference>
<dbReference type="GO" id="GO:0034982">
    <property type="term" value="P:mitochondrial protein processing"/>
    <property type="evidence" value="ECO:0007669"/>
    <property type="project" value="TreeGrafter"/>
</dbReference>
<proteinExistence type="inferred from homology"/>
<evidence type="ECO:0000313" key="15">
    <source>
        <dbReference type="Proteomes" id="UP000261340"/>
    </source>
</evidence>
<keyword evidence="4" id="KW-0479">Metal-binding</keyword>
<dbReference type="OMA" id="TFILGHE"/>
<dbReference type="GO" id="GO:0046872">
    <property type="term" value="F:metal ion binding"/>
    <property type="evidence" value="ECO:0007669"/>
    <property type="project" value="UniProtKB-KW"/>
</dbReference>
<dbReference type="CDD" id="cd07331">
    <property type="entry name" value="M48C_Oma1_like"/>
    <property type="match status" value="1"/>
</dbReference>
<sequence>MALLCGSLFRSSRFCFLSSHSVGNLQVCRRAVCPAKRARFQSSCQPAITGSARSASFQIYSKAAAPLPRGPVLTPCGHCFHTSARLSALPAPFIWMIIKPLQKIVAIILGRSIRKWWVALPDNRRQLMRKWAWQRRWHLAGGAGVAIMIVALFLLTHLDESPLTGRTRLLVFSKEDYMELAALTSEVVRDMVLFTDVRHQVVERVVEHLAQRNKDIPEVSDITWSVHVVQSPSINAFVLPNGKVFMFTGMLEAIADVHQLTIVLGHEMAHALLGHTAEQASASHVLELLSVVLLIAIWAMCPHDGLSMLGHWVQGKLRELLFSRPFSRKLEAEADQVGLQLAAKACADVRAGPVFWQQLELRDQLSGEATLPEWLSTHPSHRTRFTQLDRLIPEALELREKCVCPALPATDPRDVFSKSVRVLLENAREQRSGGPQTEHKPLLPHSPTSVPTRLPAAFLAQTALPPSPDADQLSKGPVPAAVPKRVMAAPATATAAEEGSQHVLQSTS</sequence>
<reference evidence="14" key="1">
    <citation type="submission" date="2025-08" db="UniProtKB">
        <authorList>
            <consortium name="Ensembl"/>
        </authorList>
    </citation>
    <scope>IDENTIFICATION</scope>
</reference>
<feature type="compositionally biased region" description="Basic and acidic residues" evidence="11">
    <location>
        <begin position="427"/>
        <end position="441"/>
    </location>
</feature>
<evidence type="ECO:0000256" key="6">
    <source>
        <dbReference type="ARBA" id="ARBA00022833"/>
    </source>
</evidence>
<evidence type="ECO:0000256" key="3">
    <source>
        <dbReference type="ARBA" id="ARBA00022670"/>
    </source>
</evidence>
<dbReference type="Ensembl" id="ENSACIT00000018090.1">
    <property type="protein sequence ID" value="ENSACIP00000017614.1"/>
    <property type="gene ID" value="ENSACIG00000013736.1"/>
</dbReference>
<dbReference type="GeneTree" id="ENSGT00390000007027"/>
<dbReference type="PANTHER" id="PTHR22726:SF1">
    <property type="entry name" value="METALLOENDOPEPTIDASE OMA1, MITOCHONDRIAL"/>
    <property type="match status" value="1"/>
</dbReference>
<dbReference type="Pfam" id="PF01435">
    <property type="entry name" value="Peptidase_M48"/>
    <property type="match status" value="1"/>
</dbReference>
<evidence type="ECO:0000256" key="11">
    <source>
        <dbReference type="SAM" id="MobiDB-lite"/>
    </source>
</evidence>
<feature type="region of interest" description="Disordered" evidence="11">
    <location>
        <begin position="487"/>
        <end position="508"/>
    </location>
</feature>